<dbReference type="SUPFAM" id="SSF90112">
    <property type="entry name" value="Neurotransmitter-gated ion-channel transmembrane pore"/>
    <property type="match status" value="1"/>
</dbReference>
<keyword evidence="8" id="KW-0675">Receptor</keyword>
<feature type="transmembrane region" description="Helical" evidence="6">
    <location>
        <begin position="921"/>
        <end position="938"/>
    </location>
</feature>
<evidence type="ECO:0000313" key="8">
    <source>
        <dbReference type="EMBL" id="KAJ6649282.1"/>
    </source>
</evidence>
<evidence type="ECO:0000259" key="7">
    <source>
        <dbReference type="Pfam" id="PF02931"/>
    </source>
</evidence>
<dbReference type="PRINTS" id="PR00252">
    <property type="entry name" value="NRIONCHANNEL"/>
</dbReference>
<dbReference type="Proteomes" id="UP001151699">
    <property type="component" value="Chromosome A"/>
</dbReference>
<dbReference type="SUPFAM" id="SSF63712">
    <property type="entry name" value="Nicotinic receptor ligand binding domain-like"/>
    <property type="match status" value="1"/>
</dbReference>
<sequence length="956" mass="108830">MDMDTKVCFICNEKLSAEVVTCDDVCNQSAPAKCVKISKTVHKALQDVDNLNFVCDHCRIDSYKAINAKLNKILSVIYIYDERVTRNENNLKRLIEKVDDVKNLLNEKAVEKSDKTRIVNSSGKKAKTYEEKVKMCNNDSVIMVKPKDNQNSSATENDLKKMMDPTKINVNKWKKLPKGCLAIECVDATETEKVKNLVHETMSEKYVVSVPDLKNPRIKITGITDQLSDDELVNTLKQQNIFLANSEIKVINMFETKSNERKTAILEVDSKSFEECVSSAMDITTSTLTALIIWHVEDVQPFRHSTLTEKVWIMTVRVYNGGVRNVFTVVYFSPNGGKKTCIEYFDEWCNENIDSAERNIVAGDFNVDFLKYGTYQRKLKQIIDGLGMKQYVKSATRITELSKTKIDLVVSNVNVETVVLLCEKVSDHSTIEIKVEDFLNKREEIRFVQRLVNYSADSFRQSLSEYEWKSVADLIFNEKVKVLSERIYNCIQKFVKTVKQNKRNCNVWFDSELTELRRKRDSAYARAVLDSNYRNWAASIDCDLEPKNNIGRLKKSLLCKYDKSAHPSVTDSAVTVSLKMILKGFVFDDHGKVLYVSSWLSMQWKDDNLKWTPAEFNGITDFVESSENVWQPDLQLFNSDLASVQTSSCKTSNCLIASSGQVSCIPPCLHSARCAGDFSAWPFDTQNCTMHVGTWINAADEIDFKVSKTVIPESDLESQDMSWKLIKVTYMRRHGNYSTTKQYPSVMFSFLLERHSSEQAAVFLVPALIMASVNLITLWLSPEMSHRLMLLIFNILSHFIYMQQISWYVPSNGDICPNIVLCFRDSLIISGFLLINTIVVRGLSSCGLDVPTWIGSTTGFMGSNKFGQVFLSKSYLIDRQPLHSEEEGIDVNVSEPQTIPTVTIKPPTTTWALFAKFVDRVLFIIVLVLYIFMYILLMPKGYTFGQPRGPIEIVGN</sequence>
<gene>
    <name evidence="8" type="primary">CHRNA7_0</name>
    <name evidence="8" type="ORF">Bhyg_04516</name>
</gene>
<dbReference type="OrthoDB" id="410315at2759"/>
<accession>A0A9Q0S8I6</accession>
<comment type="subcellular location">
    <subcellularLocation>
        <location evidence="1">Membrane</location>
        <topology evidence="1">Multi-pass membrane protein</topology>
    </subcellularLocation>
</comment>
<evidence type="ECO:0000256" key="2">
    <source>
        <dbReference type="ARBA" id="ARBA00022692"/>
    </source>
</evidence>
<dbReference type="InterPro" id="IPR006201">
    <property type="entry name" value="Neur_channel"/>
</dbReference>
<protein>
    <submittedName>
        <fullName evidence="8">Neuronal acetylcholine receptor subunit alpha-7</fullName>
    </submittedName>
</protein>
<evidence type="ECO:0000256" key="1">
    <source>
        <dbReference type="ARBA" id="ARBA00004141"/>
    </source>
</evidence>
<dbReference type="GO" id="GO:0016020">
    <property type="term" value="C:membrane"/>
    <property type="evidence" value="ECO:0007669"/>
    <property type="project" value="UniProtKB-SubCell"/>
</dbReference>
<comment type="caution">
    <text evidence="8">The sequence shown here is derived from an EMBL/GenBank/DDBJ whole genome shotgun (WGS) entry which is preliminary data.</text>
</comment>
<evidence type="ECO:0000256" key="3">
    <source>
        <dbReference type="ARBA" id="ARBA00022989"/>
    </source>
</evidence>
<dbReference type="CDD" id="cd18989">
    <property type="entry name" value="LGIC_ECD_cation"/>
    <property type="match status" value="1"/>
</dbReference>
<keyword evidence="4 6" id="KW-0472">Membrane</keyword>
<dbReference type="AlphaFoldDB" id="A0A9Q0S8I6"/>
<evidence type="ECO:0000256" key="6">
    <source>
        <dbReference type="SAM" id="Phobius"/>
    </source>
</evidence>
<evidence type="ECO:0000313" key="9">
    <source>
        <dbReference type="Proteomes" id="UP001151699"/>
    </source>
</evidence>
<dbReference type="Gene3D" id="1.20.58.390">
    <property type="entry name" value="Neurotransmitter-gated ion-channel transmembrane domain"/>
    <property type="match status" value="1"/>
</dbReference>
<feature type="transmembrane region" description="Helical" evidence="6">
    <location>
        <begin position="760"/>
        <end position="781"/>
    </location>
</feature>
<dbReference type="InterPro" id="IPR038050">
    <property type="entry name" value="Neuro_actylchol_rec"/>
</dbReference>
<dbReference type="Gene3D" id="2.70.170.10">
    <property type="entry name" value="Neurotransmitter-gated ion-channel ligand-binding domain"/>
    <property type="match status" value="1"/>
</dbReference>
<reference evidence="8" key="1">
    <citation type="submission" date="2022-07" db="EMBL/GenBank/DDBJ databases">
        <authorList>
            <person name="Trinca V."/>
            <person name="Uliana J.V.C."/>
            <person name="Torres T.T."/>
            <person name="Ward R.J."/>
            <person name="Monesi N."/>
        </authorList>
    </citation>
    <scope>NUCLEOTIDE SEQUENCE</scope>
    <source>
        <strain evidence="8">HSMRA1968</strain>
        <tissue evidence="8">Whole embryos</tissue>
    </source>
</reference>
<feature type="transmembrane region" description="Helical" evidence="6">
    <location>
        <begin position="788"/>
        <end position="809"/>
    </location>
</feature>
<dbReference type="InterPro" id="IPR036719">
    <property type="entry name" value="Neuro-gated_channel_TM_sf"/>
</dbReference>
<proteinExistence type="predicted"/>
<dbReference type="PANTHER" id="PTHR18945">
    <property type="entry name" value="NEUROTRANSMITTER GATED ION CHANNEL"/>
    <property type="match status" value="1"/>
</dbReference>
<keyword evidence="3 6" id="KW-1133">Transmembrane helix</keyword>
<keyword evidence="5" id="KW-0175">Coiled coil</keyword>
<dbReference type="InterPro" id="IPR036734">
    <property type="entry name" value="Neur_chan_lig-bd_sf"/>
</dbReference>
<dbReference type="EMBL" id="WJQU01000001">
    <property type="protein sequence ID" value="KAJ6649282.1"/>
    <property type="molecule type" value="Genomic_DNA"/>
</dbReference>
<keyword evidence="2 6" id="KW-0812">Transmembrane</keyword>
<dbReference type="FunFam" id="2.70.170.10:FF:000028">
    <property type="entry name" value="AcetylCholine Receptor"/>
    <property type="match status" value="1"/>
</dbReference>
<dbReference type="InterPro" id="IPR006202">
    <property type="entry name" value="Neur_chan_lig-bd"/>
</dbReference>
<evidence type="ECO:0000256" key="5">
    <source>
        <dbReference type="SAM" id="Coils"/>
    </source>
</evidence>
<dbReference type="InterPro" id="IPR036691">
    <property type="entry name" value="Endo/exonu/phosph_ase_sf"/>
</dbReference>
<dbReference type="Pfam" id="PF02931">
    <property type="entry name" value="Neur_chan_LBD"/>
    <property type="match status" value="1"/>
</dbReference>
<evidence type="ECO:0000256" key="4">
    <source>
        <dbReference type="ARBA" id="ARBA00023136"/>
    </source>
</evidence>
<keyword evidence="9" id="KW-1185">Reference proteome</keyword>
<feature type="coiled-coil region" evidence="5">
    <location>
        <begin position="84"/>
        <end position="111"/>
    </location>
</feature>
<organism evidence="8 9">
    <name type="scientific">Pseudolycoriella hygida</name>
    <dbReference type="NCBI Taxonomy" id="35572"/>
    <lineage>
        <taxon>Eukaryota</taxon>
        <taxon>Metazoa</taxon>
        <taxon>Ecdysozoa</taxon>
        <taxon>Arthropoda</taxon>
        <taxon>Hexapoda</taxon>
        <taxon>Insecta</taxon>
        <taxon>Pterygota</taxon>
        <taxon>Neoptera</taxon>
        <taxon>Endopterygota</taxon>
        <taxon>Diptera</taxon>
        <taxon>Nematocera</taxon>
        <taxon>Sciaroidea</taxon>
        <taxon>Sciaridae</taxon>
        <taxon>Pseudolycoriella</taxon>
    </lineage>
</organism>
<name>A0A9Q0S8I6_9DIPT</name>
<dbReference type="GO" id="GO:0005230">
    <property type="term" value="F:extracellular ligand-gated monoatomic ion channel activity"/>
    <property type="evidence" value="ECO:0007669"/>
    <property type="project" value="InterPro"/>
</dbReference>
<feature type="domain" description="Neurotransmitter-gated ion-channel ligand-binding" evidence="7">
    <location>
        <begin position="552"/>
        <end position="755"/>
    </location>
</feature>
<dbReference type="SUPFAM" id="SSF56219">
    <property type="entry name" value="DNase I-like"/>
    <property type="match status" value="1"/>
</dbReference>
<dbReference type="GO" id="GO:0004888">
    <property type="term" value="F:transmembrane signaling receptor activity"/>
    <property type="evidence" value="ECO:0007669"/>
    <property type="project" value="InterPro"/>
</dbReference>